<dbReference type="AlphaFoldDB" id="A0A947DA52"/>
<dbReference type="Proteomes" id="UP000766595">
    <property type="component" value="Unassembled WGS sequence"/>
</dbReference>
<accession>A0A947DA52</accession>
<gene>
    <name evidence="2" type="ORF">KL771_27080</name>
</gene>
<dbReference type="Gene3D" id="3.30.420.10">
    <property type="entry name" value="Ribonuclease H-like superfamily/Ribonuclease H"/>
    <property type="match status" value="1"/>
</dbReference>
<keyword evidence="3" id="KW-1185">Reference proteome</keyword>
<feature type="domain" description="Tc1-like transposase DDE" evidence="1">
    <location>
        <begin position="50"/>
        <end position="101"/>
    </location>
</feature>
<reference evidence="2 3" key="1">
    <citation type="submission" date="2021-06" db="EMBL/GenBank/DDBJ databases">
        <authorList>
            <person name="Grouzdev D.S."/>
            <person name="Koziaeva V."/>
        </authorList>
    </citation>
    <scope>NUCLEOTIDE SEQUENCE [LARGE SCALE GENOMIC DNA]</scope>
    <source>
        <strain evidence="2 3">22</strain>
    </source>
</reference>
<name>A0A947DA52_9HYPH</name>
<dbReference type="GO" id="GO:0003676">
    <property type="term" value="F:nucleic acid binding"/>
    <property type="evidence" value="ECO:0007669"/>
    <property type="project" value="InterPro"/>
</dbReference>
<evidence type="ECO:0000313" key="3">
    <source>
        <dbReference type="Proteomes" id="UP000766595"/>
    </source>
</evidence>
<proteinExistence type="predicted"/>
<dbReference type="Pfam" id="PF13358">
    <property type="entry name" value="DDE_3"/>
    <property type="match status" value="1"/>
</dbReference>
<sequence length="135" mass="15169">MTSKDNTKAAATFIAKKQQIDAMLQRMVALSDEQFLVHGAADLVEMGLHRGGWHTTDKLRVPKNITLILLPSRSPELNPVENIWQYLRANWLSNRVFEAYPDIIEAACDAWKSLTAAPVVITSIGMRDWAHIGQE</sequence>
<evidence type="ECO:0000259" key="1">
    <source>
        <dbReference type="Pfam" id="PF13358"/>
    </source>
</evidence>
<dbReference type="InterPro" id="IPR038717">
    <property type="entry name" value="Tc1-like_DDE_dom"/>
</dbReference>
<protein>
    <submittedName>
        <fullName evidence="2">Transposase</fullName>
    </submittedName>
</protein>
<organism evidence="2 3">
    <name type="scientific">Prosthecodimorpha staleyi</name>
    <dbReference type="NCBI Taxonomy" id="2840188"/>
    <lineage>
        <taxon>Bacteria</taxon>
        <taxon>Pseudomonadati</taxon>
        <taxon>Pseudomonadota</taxon>
        <taxon>Alphaproteobacteria</taxon>
        <taxon>Hyphomicrobiales</taxon>
        <taxon>Ancalomicrobiaceae</taxon>
        <taxon>Prosthecodimorpha</taxon>
    </lineage>
</organism>
<evidence type="ECO:0000313" key="2">
    <source>
        <dbReference type="EMBL" id="MBT9293154.1"/>
    </source>
</evidence>
<comment type="caution">
    <text evidence="2">The sequence shown here is derived from an EMBL/GenBank/DDBJ whole genome shotgun (WGS) entry which is preliminary data.</text>
</comment>
<dbReference type="EMBL" id="JAHHZF010000022">
    <property type="protein sequence ID" value="MBT9293154.1"/>
    <property type="molecule type" value="Genomic_DNA"/>
</dbReference>
<dbReference type="InterPro" id="IPR036397">
    <property type="entry name" value="RNaseH_sf"/>
</dbReference>